<dbReference type="InterPro" id="IPR014014">
    <property type="entry name" value="RNA_helicase_DEAD_Q_motif"/>
</dbReference>
<dbReference type="PROSITE" id="PS51194">
    <property type="entry name" value="HELICASE_CTER"/>
    <property type="match status" value="1"/>
</dbReference>
<evidence type="ECO:0000256" key="1">
    <source>
        <dbReference type="ARBA" id="ARBA00022741"/>
    </source>
</evidence>
<keyword evidence="1 7" id="KW-0547">Nucleotide-binding</keyword>
<dbReference type="RefSeq" id="WP_377152415.1">
    <property type="nucleotide sequence ID" value="NZ_JBHSAF010000014.1"/>
</dbReference>
<dbReference type="PROSITE" id="PS51195">
    <property type="entry name" value="Q_MOTIF"/>
    <property type="match status" value="1"/>
</dbReference>
<evidence type="ECO:0000256" key="8">
    <source>
        <dbReference type="SAM" id="MobiDB-lite"/>
    </source>
</evidence>
<dbReference type="InterPro" id="IPR011545">
    <property type="entry name" value="DEAD/DEAH_box_helicase_dom"/>
</dbReference>
<dbReference type="EMBL" id="JBHSAF010000014">
    <property type="protein sequence ID" value="MFC3914002.1"/>
    <property type="molecule type" value="Genomic_DNA"/>
</dbReference>
<evidence type="ECO:0000313" key="13">
    <source>
        <dbReference type="Proteomes" id="UP001595692"/>
    </source>
</evidence>
<feature type="domain" description="Helicase C-terminal" evidence="10">
    <location>
        <begin position="236"/>
        <end position="385"/>
    </location>
</feature>
<evidence type="ECO:0000259" key="9">
    <source>
        <dbReference type="PROSITE" id="PS51192"/>
    </source>
</evidence>
<dbReference type="GO" id="GO:0016787">
    <property type="term" value="F:hydrolase activity"/>
    <property type="evidence" value="ECO:0007669"/>
    <property type="project" value="UniProtKB-KW"/>
</dbReference>
<sequence length="451" mass="50139">MRFDEFSLHPKLLGALSHLAFDEPTEIQKLSIPLILASKDVAASSKTGSGKTLAFLLPMVQRLLTSRVLGKRGPRALILAPTRELAKQVHAQLRLLIAATSYKSALILGGENFNDQAKALQRHPHIVIGTPGRIANHLQERSLFLDGLELLILDEADRMLDMGFANELKQIHDAADHRLRQTLMFSATLGHTDFEALSTVLLQSPQRISVGQEFEQHDDISLRFILADHLDHKQTQLEYLLQQENYQQVIVFTATRSDTERLATLFNAKGFNSVALSSDLKQSARNNIMDGFMRGHHKVLFTTDIASRGLDLLNVSLVINFDMPKVAAEFIHRIGRTGRAGAKGTAVSLVSAKDWASYLAVRQLLNLTDDFMVLPGLEAKFTGLTSAPRKRKPHAHPLLRKAQQEVAQSKTEDAHAARVAAAHRRRPGKQASDEQLAQEGFAPLRRRIVKD</sequence>
<dbReference type="InterPro" id="IPR050079">
    <property type="entry name" value="DEAD_box_RNA_helicase"/>
</dbReference>
<dbReference type="EC" id="3.6.4.-" evidence="12"/>
<evidence type="ECO:0000313" key="12">
    <source>
        <dbReference type="EMBL" id="MFC3914002.1"/>
    </source>
</evidence>
<dbReference type="InterPro" id="IPR027417">
    <property type="entry name" value="P-loop_NTPase"/>
</dbReference>
<feature type="domain" description="Helicase ATP-binding" evidence="9">
    <location>
        <begin position="32"/>
        <end position="207"/>
    </location>
</feature>
<accession>A0ABV8CP53</accession>
<evidence type="ECO:0000256" key="3">
    <source>
        <dbReference type="ARBA" id="ARBA00022806"/>
    </source>
</evidence>
<evidence type="ECO:0000256" key="6">
    <source>
        <dbReference type="PROSITE-ProRule" id="PRU00552"/>
    </source>
</evidence>
<dbReference type="Pfam" id="PF00270">
    <property type="entry name" value="DEAD"/>
    <property type="match status" value="1"/>
</dbReference>
<evidence type="ECO:0000256" key="4">
    <source>
        <dbReference type="ARBA" id="ARBA00022840"/>
    </source>
</evidence>
<evidence type="ECO:0000259" key="10">
    <source>
        <dbReference type="PROSITE" id="PS51194"/>
    </source>
</evidence>
<comment type="similarity">
    <text evidence="5 7">Belongs to the DEAD box helicase family.</text>
</comment>
<dbReference type="GO" id="GO:0004386">
    <property type="term" value="F:helicase activity"/>
    <property type="evidence" value="ECO:0007669"/>
    <property type="project" value="UniProtKB-KW"/>
</dbReference>
<dbReference type="CDD" id="cd00268">
    <property type="entry name" value="DEADc"/>
    <property type="match status" value="1"/>
</dbReference>
<dbReference type="InterPro" id="IPR014001">
    <property type="entry name" value="Helicase_ATP-bd"/>
</dbReference>
<dbReference type="SMART" id="SM00490">
    <property type="entry name" value="HELICc"/>
    <property type="match status" value="1"/>
</dbReference>
<protein>
    <submittedName>
        <fullName evidence="12">DEAD/DEAH box helicase</fullName>
        <ecNumber evidence="12">3.6.4.-</ecNumber>
    </submittedName>
</protein>
<dbReference type="InterPro" id="IPR001650">
    <property type="entry name" value="Helicase_C-like"/>
</dbReference>
<keyword evidence="4 7" id="KW-0067">ATP-binding</keyword>
<dbReference type="InterPro" id="IPR044742">
    <property type="entry name" value="DEAD/DEAH_RhlB"/>
</dbReference>
<dbReference type="SMART" id="SM00487">
    <property type="entry name" value="DEXDc"/>
    <property type="match status" value="1"/>
</dbReference>
<evidence type="ECO:0000259" key="11">
    <source>
        <dbReference type="PROSITE" id="PS51195"/>
    </source>
</evidence>
<gene>
    <name evidence="12" type="ORF">ACFOSS_11055</name>
</gene>
<evidence type="ECO:0000256" key="5">
    <source>
        <dbReference type="ARBA" id="ARBA00038437"/>
    </source>
</evidence>
<dbReference type="PROSITE" id="PS00039">
    <property type="entry name" value="DEAD_ATP_HELICASE"/>
    <property type="match status" value="1"/>
</dbReference>
<feature type="domain" description="DEAD-box RNA helicase Q" evidence="11">
    <location>
        <begin position="1"/>
        <end position="29"/>
    </location>
</feature>
<feature type="region of interest" description="Disordered" evidence="8">
    <location>
        <begin position="406"/>
        <end position="451"/>
    </location>
</feature>
<dbReference type="Pfam" id="PF00271">
    <property type="entry name" value="Helicase_C"/>
    <property type="match status" value="1"/>
</dbReference>
<dbReference type="PANTHER" id="PTHR47959:SF17">
    <property type="entry name" value="ATP-DEPENDENT RNA HELICASE DEAD BOX FAMILY"/>
    <property type="match status" value="1"/>
</dbReference>
<dbReference type="Gene3D" id="3.40.50.300">
    <property type="entry name" value="P-loop containing nucleotide triphosphate hydrolases"/>
    <property type="match status" value="2"/>
</dbReference>
<dbReference type="InterPro" id="IPR000629">
    <property type="entry name" value="RNA-helicase_DEAD-box_CS"/>
</dbReference>
<evidence type="ECO:0000256" key="7">
    <source>
        <dbReference type="RuleBase" id="RU000492"/>
    </source>
</evidence>
<dbReference type="PROSITE" id="PS51192">
    <property type="entry name" value="HELICASE_ATP_BIND_1"/>
    <property type="match status" value="1"/>
</dbReference>
<feature type="short sequence motif" description="Q motif" evidence="6">
    <location>
        <begin position="1"/>
        <end position="29"/>
    </location>
</feature>
<dbReference type="PANTHER" id="PTHR47959">
    <property type="entry name" value="ATP-DEPENDENT RNA HELICASE RHLE-RELATED"/>
    <property type="match status" value="1"/>
</dbReference>
<reference evidence="13" key="1">
    <citation type="journal article" date="2019" name="Int. J. Syst. Evol. Microbiol.">
        <title>The Global Catalogue of Microorganisms (GCM) 10K type strain sequencing project: providing services to taxonomists for standard genome sequencing and annotation.</title>
        <authorList>
            <consortium name="The Broad Institute Genomics Platform"/>
            <consortium name="The Broad Institute Genome Sequencing Center for Infectious Disease"/>
            <person name="Wu L."/>
            <person name="Ma J."/>
        </authorList>
    </citation>
    <scope>NUCLEOTIDE SEQUENCE [LARGE SCALE GENOMIC DNA]</scope>
    <source>
        <strain evidence="13">CCUG 54939</strain>
    </source>
</reference>
<evidence type="ECO:0000256" key="2">
    <source>
        <dbReference type="ARBA" id="ARBA00022801"/>
    </source>
</evidence>
<dbReference type="Proteomes" id="UP001595692">
    <property type="component" value="Unassembled WGS sequence"/>
</dbReference>
<keyword evidence="2 7" id="KW-0378">Hydrolase</keyword>
<organism evidence="12 13">
    <name type="scientific">Pseudaeromonas sharmana</name>
    <dbReference type="NCBI Taxonomy" id="328412"/>
    <lineage>
        <taxon>Bacteria</taxon>
        <taxon>Pseudomonadati</taxon>
        <taxon>Pseudomonadota</taxon>
        <taxon>Gammaproteobacteria</taxon>
        <taxon>Aeromonadales</taxon>
        <taxon>Aeromonadaceae</taxon>
        <taxon>Pseudaeromonas</taxon>
    </lineage>
</organism>
<proteinExistence type="inferred from homology"/>
<comment type="caution">
    <text evidence="12">The sequence shown here is derived from an EMBL/GenBank/DDBJ whole genome shotgun (WGS) entry which is preliminary data.</text>
</comment>
<name>A0ABV8CP53_9GAMM</name>
<keyword evidence="13" id="KW-1185">Reference proteome</keyword>
<keyword evidence="3 7" id="KW-0347">Helicase</keyword>
<dbReference type="SUPFAM" id="SSF52540">
    <property type="entry name" value="P-loop containing nucleoside triphosphate hydrolases"/>
    <property type="match status" value="1"/>
</dbReference>
<dbReference type="CDD" id="cd18787">
    <property type="entry name" value="SF2_C_DEAD"/>
    <property type="match status" value="1"/>
</dbReference>